<dbReference type="Pfam" id="PF04122">
    <property type="entry name" value="CW_binding_2"/>
    <property type="match status" value="3"/>
</dbReference>
<dbReference type="PANTHER" id="PTHR30032">
    <property type="entry name" value="N-ACETYLMURAMOYL-L-ALANINE AMIDASE-RELATED"/>
    <property type="match status" value="1"/>
</dbReference>
<evidence type="ECO:0000256" key="2">
    <source>
        <dbReference type="SAM" id="SignalP"/>
    </source>
</evidence>
<sequence>MNKKGTRALASATVVGLVLATVATGNVKAAPGDVNKVQGNDRYETAANVAKANWKDGAKDVIIASGNGYADSLSASVLAKKLNAPIILTTAGELNSNAKSALQTLKPENVYVIGGNASVSQAVRDGLKKDYKVTELGGKTRFETNLAVANHLVDKLGVKADNVMVVNGQDGFSDALSAAPVAAAKEQVLLIVGRDASTADLAANFVKKHNSKVTVIGTEGVVPTAVYNKLGATERVNGGKDRFDTNLKIMEHFKLNADNIYVANATDGQNGYADALVASALAGKSGAPLVLVDTKDAQGTKNAIKYIADNKTDKTEVSTVGGSGVMPDEIVNEIETAVNPELSAAEKAVKAYEDAKIGTSEEIAAAKALKADAVKAVDNVKDATKKSAFEARIAAKDKVIKDAEAKMELSVESVEATNLNQVKVVFTSKVDSDAAEDVTNYEIGGKKLTKDDAIAVLQDDDRTVILTLGEVQEQHDEVTVKVKKGILSEDKSKNVKEYEKDVIFKDLVEPQVSKVSVRGNNKLVVEFSEAVLVNGVNDETEAVKSLAEKFELNGQSIESMGYNKDKSEAKDTLVFGNKAYVNKVEFYFSSALDSGKNELKVLEGKKNDVLYDAAGFVVKEAKFDFNVDKVTSSPKVKSVKGGTDGKIYINFDRAMDTDTAEKIGNYVLNNGSGTLAGKAELKEDDTQVKITLDNSSLIKTGSNTIEITDKVKDAYGNKVDDNTRLSFVAEEDKEKPEVVSIESIDAETIRVRFNEDVKNSHATNKSNYELKDLNGIDISSDIKEVVASNGTTDDTDVYDIKMNKKLTGDKYTLKVKNIADTSDNVMDDYENTFNGEDDEAPTVKGVAKNGKKVIVRFSEKMDRSSLRKTENYRYIDDEEKVKELPSKTTISVASDDKTVTVEFPDSYENKVSGLIVKSDVKDLAGNKMEADHRADGFSKLEAVQVKENSMKVRRAGDDVEVELVFDAAVDKVDKSGFKFGKADQADEKKIAADSVRINGDKVTFKFNDGDNAKAIKACGSSLVVKTTIDKPAEDKSGQAIKIEDPVKVYDNLIAPELDPDEKDGYVDNTAWKVEVKDDKATITISFDTEIADLGKAYVDDFKFMADNSGDELKVNNVEVKDGNTLKYTFNENISKLKDVKAITVKADKDNIDVRTEKDGANNDQKYKPTNDDINGWKLKIGDDVKEALKKAEADKAAEAEAAKITALTVEGNKVKLPTVAGYDVAIKSSTDEAVIAKDGTITPAADDKEVGLVLTLTKTGDDTVKADTKSITVKVAKKVLTPQEVVEAEAAKITALTVEGNKVKLPTVAGYDVAIKSSTDEAVIAKDGTITPAADDKEVGLVLTLTKTGDDTVKADTKSITVKVAKN</sequence>
<feature type="domain" description="SbsA Ig-like" evidence="3">
    <location>
        <begin position="631"/>
        <end position="727"/>
    </location>
</feature>
<dbReference type="InterPro" id="IPR032812">
    <property type="entry name" value="SbsA_Ig"/>
</dbReference>
<protein>
    <submittedName>
        <fullName evidence="4">Cell wall-binding repeat-containing protein</fullName>
    </submittedName>
</protein>
<reference evidence="4 5" key="1">
    <citation type="submission" date="2019-04" db="EMBL/GenBank/DDBJ databases">
        <title>Genome sequencing of Clostridium botulinum Groups I-IV and Clostridium butyricum.</title>
        <authorList>
            <person name="Brunt J."/>
            <person name="Van Vliet A.H.M."/>
            <person name="Stringer S.C."/>
            <person name="Carter A.T."/>
            <person name="Peck M.W."/>
        </authorList>
    </citation>
    <scope>NUCLEOTIDE SEQUENCE [LARGE SCALE GENOMIC DNA]</scope>
    <source>
        <strain evidence="4 5">IFR 15/034</strain>
    </source>
</reference>
<dbReference type="Gene3D" id="2.60.40.1220">
    <property type="match status" value="4"/>
</dbReference>
<evidence type="ECO:0000256" key="1">
    <source>
        <dbReference type="ARBA" id="ARBA00022729"/>
    </source>
</evidence>
<name>A0AA44BS37_CLOBO</name>
<dbReference type="InterPro" id="IPR007253">
    <property type="entry name" value="Cell_wall-bd_2"/>
</dbReference>
<evidence type="ECO:0000313" key="5">
    <source>
        <dbReference type="Proteomes" id="UP000482543"/>
    </source>
</evidence>
<proteinExistence type="predicted"/>
<gene>
    <name evidence="4" type="ORF">FC964_17095</name>
</gene>
<feature type="signal peptide" evidence="2">
    <location>
        <begin position="1"/>
        <end position="29"/>
    </location>
</feature>
<dbReference type="Gene3D" id="3.40.50.12090">
    <property type="match status" value="2"/>
</dbReference>
<keyword evidence="1 2" id="KW-0732">Signal</keyword>
<dbReference type="InterPro" id="IPR014755">
    <property type="entry name" value="Cu-Rt/internalin_Ig-like"/>
</dbReference>
<evidence type="ECO:0000259" key="3">
    <source>
        <dbReference type="Pfam" id="PF13205"/>
    </source>
</evidence>
<evidence type="ECO:0000313" key="4">
    <source>
        <dbReference type="EMBL" id="NFI23050.1"/>
    </source>
</evidence>
<dbReference type="EMBL" id="SWRJ01000007">
    <property type="protein sequence ID" value="NFI23050.1"/>
    <property type="molecule type" value="Genomic_DNA"/>
</dbReference>
<dbReference type="Pfam" id="PF13205">
    <property type="entry name" value="Big_5"/>
    <property type="match status" value="1"/>
</dbReference>
<dbReference type="InterPro" id="IPR051922">
    <property type="entry name" value="Bact_Sporulation_Assoc"/>
</dbReference>
<dbReference type="Proteomes" id="UP000482543">
    <property type="component" value="Unassembled WGS sequence"/>
</dbReference>
<organism evidence="4 5">
    <name type="scientific">Clostridium botulinum</name>
    <dbReference type="NCBI Taxonomy" id="1491"/>
    <lineage>
        <taxon>Bacteria</taxon>
        <taxon>Bacillati</taxon>
        <taxon>Bacillota</taxon>
        <taxon>Clostridia</taxon>
        <taxon>Eubacteriales</taxon>
        <taxon>Clostridiaceae</taxon>
        <taxon>Clostridium</taxon>
    </lineage>
</organism>
<accession>A0AA44BS37</accession>
<feature type="chain" id="PRO_5041462487" evidence="2">
    <location>
        <begin position="30"/>
        <end position="1367"/>
    </location>
</feature>
<comment type="caution">
    <text evidence="4">The sequence shown here is derived from an EMBL/GenBank/DDBJ whole genome shotgun (WGS) entry which is preliminary data.</text>
</comment>
<dbReference type="PANTHER" id="PTHR30032:SF8">
    <property type="entry name" value="GERMINATION-SPECIFIC N-ACETYLMURAMOYL-L-ALANINE AMIDASE"/>
    <property type="match status" value="1"/>
</dbReference>